<dbReference type="SUPFAM" id="SSF53335">
    <property type="entry name" value="S-adenosyl-L-methionine-dependent methyltransferases"/>
    <property type="match status" value="1"/>
</dbReference>
<dbReference type="Gene3D" id="1.10.8.10">
    <property type="entry name" value="DNA helicase RuvA subunit, C-terminal domain"/>
    <property type="match status" value="1"/>
</dbReference>
<feature type="domain" description="Methyltransferase small" evidence="6">
    <location>
        <begin position="101"/>
        <end position="186"/>
    </location>
</feature>
<dbReference type="EC" id="2.1.1.297" evidence="5"/>
<dbReference type="EMBL" id="JACBXS010000014">
    <property type="protein sequence ID" value="NYS25094.1"/>
    <property type="molecule type" value="Genomic_DNA"/>
</dbReference>
<dbReference type="AlphaFoldDB" id="A0A7Z0I053"/>
<evidence type="ECO:0000256" key="1">
    <source>
        <dbReference type="ARBA" id="ARBA00022603"/>
    </source>
</evidence>
<dbReference type="NCBIfam" id="TIGR00536">
    <property type="entry name" value="hemK_fam"/>
    <property type="match status" value="1"/>
</dbReference>
<comment type="catalytic activity">
    <reaction evidence="4 5">
        <text>L-glutaminyl-[peptide chain release factor] + S-adenosyl-L-methionine = N(5)-methyl-L-glutaminyl-[peptide chain release factor] + S-adenosyl-L-homocysteine + H(+)</text>
        <dbReference type="Rhea" id="RHEA:42896"/>
        <dbReference type="Rhea" id="RHEA-COMP:10271"/>
        <dbReference type="Rhea" id="RHEA-COMP:10272"/>
        <dbReference type="ChEBI" id="CHEBI:15378"/>
        <dbReference type="ChEBI" id="CHEBI:30011"/>
        <dbReference type="ChEBI" id="CHEBI:57856"/>
        <dbReference type="ChEBI" id="CHEBI:59789"/>
        <dbReference type="ChEBI" id="CHEBI:61891"/>
        <dbReference type="EC" id="2.1.1.297"/>
    </reaction>
</comment>
<dbReference type="Proteomes" id="UP000529417">
    <property type="component" value="Unassembled WGS sequence"/>
</dbReference>
<dbReference type="InterPro" id="IPR007848">
    <property type="entry name" value="Small_mtfrase_dom"/>
</dbReference>
<evidence type="ECO:0000313" key="9">
    <source>
        <dbReference type="Proteomes" id="UP000529417"/>
    </source>
</evidence>
<dbReference type="GO" id="GO:0032259">
    <property type="term" value="P:methylation"/>
    <property type="evidence" value="ECO:0007669"/>
    <property type="project" value="UniProtKB-KW"/>
</dbReference>
<evidence type="ECO:0000256" key="5">
    <source>
        <dbReference type="HAMAP-Rule" id="MF_02126"/>
    </source>
</evidence>
<dbReference type="PROSITE" id="PS00092">
    <property type="entry name" value="N6_MTASE"/>
    <property type="match status" value="1"/>
</dbReference>
<comment type="function">
    <text evidence="5">Methylates the class 1 translation termination release factors RF1/PrfA and RF2/PrfB on the glutamine residue of the universally conserved GGQ motif.</text>
</comment>
<dbReference type="GO" id="GO:0102559">
    <property type="term" value="F:peptide chain release factor N(5)-glutamine methyltransferase activity"/>
    <property type="evidence" value="ECO:0007669"/>
    <property type="project" value="UniProtKB-EC"/>
</dbReference>
<dbReference type="InterPro" id="IPR019874">
    <property type="entry name" value="RF_methyltr_PrmC"/>
</dbReference>
<name>A0A7Z0I053_9RHOB</name>
<dbReference type="HAMAP" id="MF_02126">
    <property type="entry name" value="RF_methyltr_PrmC"/>
    <property type="match status" value="1"/>
</dbReference>
<feature type="domain" description="Release factor glutamine methyltransferase N-terminal" evidence="7">
    <location>
        <begin position="7"/>
        <end position="76"/>
    </location>
</feature>
<dbReference type="GO" id="GO:0003676">
    <property type="term" value="F:nucleic acid binding"/>
    <property type="evidence" value="ECO:0007669"/>
    <property type="project" value="InterPro"/>
</dbReference>
<evidence type="ECO:0000259" key="6">
    <source>
        <dbReference type="Pfam" id="PF05175"/>
    </source>
</evidence>
<dbReference type="RefSeq" id="WP_179905796.1">
    <property type="nucleotide sequence ID" value="NZ_JACBXS010000014.1"/>
</dbReference>
<dbReference type="NCBIfam" id="TIGR03534">
    <property type="entry name" value="RF_mod_PrmC"/>
    <property type="match status" value="1"/>
</dbReference>
<organism evidence="8 9">
    <name type="scientific">Rhabdonatronobacter sediminivivens</name>
    <dbReference type="NCBI Taxonomy" id="2743469"/>
    <lineage>
        <taxon>Bacteria</taxon>
        <taxon>Pseudomonadati</taxon>
        <taxon>Pseudomonadota</taxon>
        <taxon>Alphaproteobacteria</taxon>
        <taxon>Rhodobacterales</taxon>
        <taxon>Paracoccaceae</taxon>
        <taxon>Rhabdonatronobacter</taxon>
    </lineage>
</organism>
<sequence>MSRTADLLLGAVARLRAAGVADPVRDARLLLAHALGIGADRLTLHLADPVPTAAQALFQAAVTARAARQPLSQITGKRLFWGRNFAVTADVLDPRPETETLIAAALKQPFATALDLGTGSGAILLTVLAERPQARGLGVDLSPAALGVAQRNAQALGLADRAEFRHSDWFAAIPERFDLILSNPPYIGAGEIPSLSPEVRDWEPRAALVPEGDDGSGLAAYRKIIGAAPDHLSFGGALMVEIGASQGRAVGALMAQAGLHHIQVLPDMDGRDRVVRATRPGPASV</sequence>
<feature type="binding site" evidence="5">
    <location>
        <position position="183"/>
    </location>
    <ligand>
        <name>S-adenosyl-L-methionine</name>
        <dbReference type="ChEBI" id="CHEBI:59789"/>
    </ligand>
</feature>
<keyword evidence="2 5" id="KW-0808">Transferase</keyword>
<keyword evidence="1 5" id="KW-0489">Methyltransferase</keyword>
<dbReference type="InterPro" id="IPR050320">
    <property type="entry name" value="N5-glutamine_MTase"/>
</dbReference>
<accession>A0A7Z0I053</accession>
<dbReference type="InterPro" id="IPR029063">
    <property type="entry name" value="SAM-dependent_MTases_sf"/>
</dbReference>
<dbReference type="PANTHER" id="PTHR18895:SF74">
    <property type="entry name" value="MTRF1L RELEASE FACTOR GLUTAMINE METHYLTRANSFERASE"/>
    <property type="match status" value="1"/>
</dbReference>
<dbReference type="InterPro" id="IPR004556">
    <property type="entry name" value="HemK-like"/>
</dbReference>
<feature type="binding site" evidence="5">
    <location>
        <begin position="117"/>
        <end position="121"/>
    </location>
    <ligand>
        <name>S-adenosyl-L-methionine</name>
        <dbReference type="ChEBI" id="CHEBI:59789"/>
    </ligand>
</feature>
<feature type="binding site" evidence="5">
    <location>
        <position position="140"/>
    </location>
    <ligand>
        <name>S-adenosyl-L-methionine</name>
        <dbReference type="ChEBI" id="CHEBI:59789"/>
    </ligand>
</feature>
<comment type="caution">
    <text evidence="8">The sequence shown here is derived from an EMBL/GenBank/DDBJ whole genome shotgun (WGS) entry which is preliminary data.</text>
</comment>
<dbReference type="InterPro" id="IPR040758">
    <property type="entry name" value="PrmC_N"/>
</dbReference>
<protein>
    <recommendedName>
        <fullName evidence="5">Release factor glutamine methyltransferase</fullName>
        <shortName evidence="5">RF MTase</shortName>
        <ecNumber evidence="5">2.1.1.297</ecNumber>
    </recommendedName>
    <alternativeName>
        <fullName evidence="5">N5-glutamine methyltransferase PrmC</fullName>
    </alternativeName>
    <alternativeName>
        <fullName evidence="5">Protein-(glutamine-N5) MTase PrmC</fullName>
    </alternativeName>
    <alternativeName>
        <fullName evidence="5">Protein-glutamine N-methyltransferase PrmC</fullName>
    </alternativeName>
</protein>
<dbReference type="Pfam" id="PF05175">
    <property type="entry name" value="MTS"/>
    <property type="match status" value="1"/>
</dbReference>
<dbReference type="Gene3D" id="3.40.50.150">
    <property type="entry name" value="Vaccinia Virus protein VP39"/>
    <property type="match status" value="1"/>
</dbReference>
<feature type="binding site" evidence="5">
    <location>
        <position position="169"/>
    </location>
    <ligand>
        <name>S-adenosyl-L-methionine</name>
        <dbReference type="ChEBI" id="CHEBI:59789"/>
    </ligand>
</feature>
<comment type="similarity">
    <text evidence="5">Belongs to the protein N5-glutamine methyltransferase family. PrmC subfamily.</text>
</comment>
<dbReference type="InterPro" id="IPR002052">
    <property type="entry name" value="DNA_methylase_N6_adenine_CS"/>
</dbReference>
<keyword evidence="9" id="KW-1185">Reference proteome</keyword>
<dbReference type="Pfam" id="PF17827">
    <property type="entry name" value="PrmC_N"/>
    <property type="match status" value="1"/>
</dbReference>
<evidence type="ECO:0000313" key="8">
    <source>
        <dbReference type="EMBL" id="NYS25094.1"/>
    </source>
</evidence>
<dbReference type="CDD" id="cd02440">
    <property type="entry name" value="AdoMet_MTases"/>
    <property type="match status" value="1"/>
</dbReference>
<gene>
    <name evidence="5 8" type="primary">prmC</name>
    <name evidence="8" type="ORF">HUK65_08810</name>
</gene>
<keyword evidence="3 5" id="KW-0949">S-adenosyl-L-methionine</keyword>
<reference evidence="8 9" key="1">
    <citation type="journal article" date="2000" name="Arch. Microbiol.">
        <title>Rhodobaca bogoriensis gen. nov. and sp. nov., an alkaliphilic purple nonsulfur bacterium from African Rift Valley soda lakes.</title>
        <authorList>
            <person name="Milford A.D."/>
            <person name="Achenbach L.A."/>
            <person name="Jung D.O."/>
            <person name="Madigan M.T."/>
        </authorList>
    </citation>
    <scope>NUCLEOTIDE SEQUENCE [LARGE SCALE GENOMIC DNA]</scope>
    <source>
        <strain evidence="8 9">2376</strain>
    </source>
</reference>
<evidence type="ECO:0000259" key="7">
    <source>
        <dbReference type="Pfam" id="PF17827"/>
    </source>
</evidence>
<evidence type="ECO:0000256" key="4">
    <source>
        <dbReference type="ARBA" id="ARBA00048391"/>
    </source>
</evidence>
<feature type="binding site" evidence="5">
    <location>
        <begin position="183"/>
        <end position="186"/>
    </location>
    <ligand>
        <name>substrate</name>
    </ligand>
</feature>
<dbReference type="PANTHER" id="PTHR18895">
    <property type="entry name" value="HEMK METHYLTRANSFERASE"/>
    <property type="match status" value="1"/>
</dbReference>
<evidence type="ECO:0000256" key="2">
    <source>
        <dbReference type="ARBA" id="ARBA00022679"/>
    </source>
</evidence>
<proteinExistence type="inferred from homology"/>
<evidence type="ECO:0000256" key="3">
    <source>
        <dbReference type="ARBA" id="ARBA00022691"/>
    </source>
</evidence>